<dbReference type="PANTHER" id="PTHR33992">
    <property type="entry name" value="RIBONUCLEASE P PROTEIN COMPONENT"/>
    <property type="match status" value="1"/>
</dbReference>
<comment type="similarity">
    <text evidence="7">Belongs to the RnpA family.</text>
</comment>
<dbReference type="PANTHER" id="PTHR33992:SF1">
    <property type="entry name" value="RIBONUCLEASE P PROTEIN COMPONENT"/>
    <property type="match status" value="1"/>
</dbReference>
<dbReference type="Gene3D" id="3.30.230.10">
    <property type="match status" value="1"/>
</dbReference>
<dbReference type="PROSITE" id="PS00648">
    <property type="entry name" value="RIBONUCLEASE_P"/>
    <property type="match status" value="1"/>
</dbReference>
<evidence type="ECO:0000313" key="10">
    <source>
        <dbReference type="Proteomes" id="UP000739069"/>
    </source>
</evidence>
<evidence type="ECO:0000256" key="5">
    <source>
        <dbReference type="ARBA" id="ARBA00022801"/>
    </source>
</evidence>
<dbReference type="InterPro" id="IPR020539">
    <property type="entry name" value="RNase_P_CS"/>
</dbReference>
<dbReference type="EC" id="3.1.26.5" evidence="7 8"/>
<name>A0A943Y632_9MICC</name>
<dbReference type="GO" id="GO:0000049">
    <property type="term" value="F:tRNA binding"/>
    <property type="evidence" value="ECO:0007669"/>
    <property type="project" value="UniProtKB-UniRule"/>
</dbReference>
<dbReference type="GO" id="GO:0001682">
    <property type="term" value="P:tRNA 5'-leader removal"/>
    <property type="evidence" value="ECO:0007669"/>
    <property type="project" value="UniProtKB-UniRule"/>
</dbReference>
<dbReference type="Pfam" id="PF00825">
    <property type="entry name" value="Ribonuclease_P"/>
    <property type="match status" value="1"/>
</dbReference>
<dbReference type="Proteomes" id="UP000739069">
    <property type="component" value="Unassembled WGS sequence"/>
</dbReference>
<dbReference type="EMBL" id="JAGZXI010000014">
    <property type="protein sequence ID" value="MBS6635650.1"/>
    <property type="molecule type" value="Genomic_DNA"/>
</dbReference>
<sequence length="122" mass="13436">MLPQQHRMRTGAEFSHAFRSGIRSGRRNIVISTAKNPGKTTRVGFIVSKAVGNAVTRNLVKRRLRELAALTCAVHPEGYAIAVRALPASAQADWNQLRKDYESALETTLAKLNRPSPTEGQQ</sequence>
<evidence type="ECO:0000313" key="9">
    <source>
        <dbReference type="EMBL" id="MBS6635650.1"/>
    </source>
</evidence>
<evidence type="ECO:0000256" key="3">
    <source>
        <dbReference type="ARBA" id="ARBA00022722"/>
    </source>
</evidence>
<keyword evidence="5 7" id="KW-0378">Hydrolase</keyword>
<comment type="caution">
    <text evidence="9">The sequence shown here is derived from an EMBL/GenBank/DDBJ whole genome shotgun (WGS) entry which is preliminary data.</text>
</comment>
<keyword evidence="4 7" id="KW-0255">Endonuclease</keyword>
<dbReference type="NCBIfam" id="TIGR00188">
    <property type="entry name" value="rnpA"/>
    <property type="match status" value="1"/>
</dbReference>
<evidence type="ECO:0000256" key="4">
    <source>
        <dbReference type="ARBA" id="ARBA00022759"/>
    </source>
</evidence>
<dbReference type="AlphaFoldDB" id="A0A943Y632"/>
<dbReference type="InterPro" id="IPR000100">
    <property type="entry name" value="RNase_P"/>
</dbReference>
<keyword evidence="2 7" id="KW-0819">tRNA processing</keyword>
<dbReference type="InterPro" id="IPR020568">
    <property type="entry name" value="Ribosomal_Su5_D2-typ_SF"/>
</dbReference>
<proteinExistence type="inferred from homology"/>
<dbReference type="GO" id="GO:0030677">
    <property type="term" value="C:ribonuclease P complex"/>
    <property type="evidence" value="ECO:0007669"/>
    <property type="project" value="TreeGrafter"/>
</dbReference>
<dbReference type="GO" id="GO:0004526">
    <property type="term" value="F:ribonuclease P activity"/>
    <property type="evidence" value="ECO:0007669"/>
    <property type="project" value="UniProtKB-UniRule"/>
</dbReference>
<keyword evidence="3 7" id="KW-0540">Nuclease</keyword>
<comment type="subunit">
    <text evidence="7">Consists of a catalytic RNA component (M1 or rnpB) and a protein subunit.</text>
</comment>
<accession>A0A943Y632</accession>
<dbReference type="RefSeq" id="WP_303953780.1">
    <property type="nucleotide sequence ID" value="NZ_JAGZXI010000014.1"/>
</dbReference>
<dbReference type="HAMAP" id="MF_00227">
    <property type="entry name" value="RNase_P"/>
    <property type="match status" value="1"/>
</dbReference>
<dbReference type="InterPro" id="IPR014721">
    <property type="entry name" value="Ribsml_uS5_D2-typ_fold_subgr"/>
</dbReference>
<gene>
    <name evidence="7 9" type="primary">rnpA</name>
    <name evidence="9" type="ORF">KH265_08440</name>
</gene>
<evidence type="ECO:0000256" key="6">
    <source>
        <dbReference type="ARBA" id="ARBA00022884"/>
    </source>
</evidence>
<comment type="catalytic activity">
    <reaction evidence="7">
        <text>Endonucleolytic cleavage of RNA, removing 5'-extranucleotides from tRNA precursor.</text>
        <dbReference type="EC" id="3.1.26.5"/>
    </reaction>
</comment>
<keyword evidence="6 7" id="KW-0694">RNA-binding</keyword>
<organism evidence="9 10">
    <name type="scientific">Rothia mucilaginosa</name>
    <dbReference type="NCBI Taxonomy" id="43675"/>
    <lineage>
        <taxon>Bacteria</taxon>
        <taxon>Bacillati</taxon>
        <taxon>Actinomycetota</taxon>
        <taxon>Actinomycetes</taxon>
        <taxon>Micrococcales</taxon>
        <taxon>Micrococcaceae</taxon>
        <taxon>Rothia</taxon>
    </lineage>
</organism>
<evidence type="ECO:0000256" key="8">
    <source>
        <dbReference type="NCBIfam" id="TIGR00188"/>
    </source>
</evidence>
<comment type="function">
    <text evidence="1 7">RNaseP catalyzes the removal of the 5'-leader sequence from pre-tRNA to produce the mature 5'-terminus. It can also cleave other RNA substrates such as 4.5S RNA. The protein component plays an auxiliary but essential role in vivo by binding to the 5'-leader sequence and broadening the substrate specificity of the ribozyme.</text>
</comment>
<dbReference type="GO" id="GO:0042781">
    <property type="term" value="F:3'-tRNA processing endoribonuclease activity"/>
    <property type="evidence" value="ECO:0007669"/>
    <property type="project" value="TreeGrafter"/>
</dbReference>
<protein>
    <recommendedName>
        <fullName evidence="7 8">Ribonuclease P protein component</fullName>
        <shortName evidence="7">RNase P protein</shortName>
        <shortName evidence="7">RNaseP protein</shortName>
        <ecNumber evidence="7 8">3.1.26.5</ecNumber>
    </recommendedName>
    <alternativeName>
        <fullName evidence="7">Protein C5</fullName>
    </alternativeName>
</protein>
<dbReference type="SUPFAM" id="SSF54211">
    <property type="entry name" value="Ribosomal protein S5 domain 2-like"/>
    <property type="match status" value="1"/>
</dbReference>
<evidence type="ECO:0000256" key="2">
    <source>
        <dbReference type="ARBA" id="ARBA00022694"/>
    </source>
</evidence>
<evidence type="ECO:0000256" key="7">
    <source>
        <dbReference type="HAMAP-Rule" id="MF_00227"/>
    </source>
</evidence>
<reference evidence="9" key="1">
    <citation type="submission" date="2021-02" db="EMBL/GenBank/DDBJ databases">
        <title>Infant gut strain persistence is associated with maternal origin, phylogeny, and functional potential including surface adhesion and iron acquisition.</title>
        <authorList>
            <person name="Lou Y.C."/>
        </authorList>
    </citation>
    <scope>NUCLEOTIDE SEQUENCE</scope>
    <source>
        <strain evidence="9">L1_008_092G1_dasL1_008_092G1_concoct_16</strain>
    </source>
</reference>
<evidence type="ECO:0000256" key="1">
    <source>
        <dbReference type="ARBA" id="ARBA00002663"/>
    </source>
</evidence>